<dbReference type="InterPro" id="IPR000257">
    <property type="entry name" value="Uroporphyrinogen_deCOase"/>
</dbReference>
<feature type="site" description="Transition state stabilizer" evidence="7">
    <location>
        <position position="138"/>
    </location>
</feature>
<sequence>MSQNPMSEPLFSDSASDSSRRLSDTGNAAGPRLATAPAITLPDPSEGSPALPPEHPAQRSTGEGGVADASLLQELRGVRGATPSVWFMRQAGRSLPEYRALREGTTMLDSCERPEMVSEITVQPVRRHRVDAGIFFSDIVVPARLAGLGVEIKPGVGPVFDHPIRTEADVAALPPLDDVYDAALEPIREAVRLTVAELGTTPLIGFAGAPFTVASYMVEGGPSRDHLRTRALMRSRPEVWDRLASWVAELSGRFLRAQVLAGASAVQLFDSWVGALSEDMYRTSVHPHSAATLAHVTDLPVPRIHFGVGAAHLLTPMLEAGATAMGVDHRLRLDQALDVLPEGLPVQGNLDPATLFTSEEVRFAEARSVLAAGSRAAGHVVNLGHGVPPDADPQVLTDLVSYLHEQSTERA</sequence>
<dbReference type="PANTHER" id="PTHR21091:SF169">
    <property type="entry name" value="UROPORPHYRINOGEN DECARBOXYLASE"/>
    <property type="match status" value="1"/>
</dbReference>
<evidence type="ECO:0000256" key="1">
    <source>
        <dbReference type="ARBA" id="ARBA00004804"/>
    </source>
</evidence>
<keyword evidence="4 7" id="KW-0210">Decarboxylase</keyword>
<reference evidence="13" key="2">
    <citation type="submission" date="2021-09" db="EMBL/GenBank/DDBJ databases">
        <authorList>
            <person name="Gilroy R."/>
        </authorList>
    </citation>
    <scope>NUCLEOTIDE SEQUENCE</scope>
    <source>
        <strain evidence="13">ChiGjej5B5-22894</strain>
    </source>
</reference>
<name>A0A921MY03_9MICO</name>
<evidence type="ECO:0000256" key="3">
    <source>
        <dbReference type="ARBA" id="ARBA00012288"/>
    </source>
</evidence>
<feature type="binding site" evidence="7">
    <location>
        <position position="271"/>
    </location>
    <ligand>
        <name>substrate</name>
    </ligand>
</feature>
<dbReference type="Proteomes" id="UP000742460">
    <property type="component" value="Unassembled WGS sequence"/>
</dbReference>
<dbReference type="PROSITE" id="PS00906">
    <property type="entry name" value="UROD_1"/>
    <property type="match status" value="1"/>
</dbReference>
<dbReference type="Pfam" id="PF01208">
    <property type="entry name" value="URO-D"/>
    <property type="match status" value="1"/>
</dbReference>
<gene>
    <name evidence="7 13" type="primary">hemE</name>
    <name evidence="13" type="ORF">K8V81_13360</name>
</gene>
<comment type="caution">
    <text evidence="7">Lacks conserved residue(s) required for the propagation of feature annotation.</text>
</comment>
<evidence type="ECO:0000256" key="6">
    <source>
        <dbReference type="ARBA" id="ARBA00023244"/>
    </source>
</evidence>
<evidence type="ECO:0000256" key="7">
    <source>
        <dbReference type="HAMAP-Rule" id="MF_00218"/>
    </source>
</evidence>
<feature type="binding site" evidence="7">
    <location>
        <position position="385"/>
    </location>
    <ligand>
        <name>substrate</name>
    </ligand>
</feature>
<comment type="subunit">
    <text evidence="7">Homodimer.</text>
</comment>
<keyword evidence="6 7" id="KW-0627">Porphyrin biosynthesis</keyword>
<evidence type="ECO:0000256" key="8">
    <source>
        <dbReference type="RuleBase" id="RU000554"/>
    </source>
</evidence>
<dbReference type="InterPro" id="IPR006361">
    <property type="entry name" value="Uroporphyrinogen_deCO2ase_HemE"/>
</dbReference>
<dbReference type="PROSITE" id="PS00907">
    <property type="entry name" value="UROD_2"/>
    <property type="match status" value="1"/>
</dbReference>
<comment type="pathway">
    <text evidence="1 7 8">Porphyrin-containing compound metabolism; protoporphyrin-IX biosynthesis; coproporphyrinogen-III from 5-aminolevulinate: step 4/4.</text>
</comment>
<keyword evidence="5 7" id="KW-0456">Lyase</keyword>
<feature type="region of interest" description="Disordered" evidence="10">
    <location>
        <begin position="1"/>
        <end position="64"/>
    </location>
</feature>
<dbReference type="HAMAP" id="MF_00218">
    <property type="entry name" value="URO_D"/>
    <property type="match status" value="1"/>
</dbReference>
<evidence type="ECO:0000256" key="10">
    <source>
        <dbReference type="SAM" id="MobiDB-lite"/>
    </source>
</evidence>
<evidence type="ECO:0000256" key="2">
    <source>
        <dbReference type="ARBA" id="ARBA00009935"/>
    </source>
</evidence>
<comment type="subcellular location">
    <subcellularLocation>
        <location evidence="7">Cytoplasm</location>
    </subcellularLocation>
</comment>
<proteinExistence type="inferred from homology"/>
<dbReference type="CDD" id="cd00717">
    <property type="entry name" value="URO-D"/>
    <property type="match status" value="1"/>
</dbReference>
<protein>
    <recommendedName>
        <fullName evidence="3 7">Uroporphyrinogen decarboxylase</fullName>
        <shortName evidence="7">UPD</shortName>
        <shortName evidence="7">URO-D</shortName>
        <ecNumber evidence="3 7">4.1.1.37</ecNumber>
    </recommendedName>
</protein>
<dbReference type="GO" id="GO:0006782">
    <property type="term" value="P:protoporphyrinogen IX biosynthetic process"/>
    <property type="evidence" value="ECO:0007669"/>
    <property type="project" value="UniProtKB-UniRule"/>
</dbReference>
<feature type="binding site" evidence="7">
    <location>
        <begin position="89"/>
        <end position="93"/>
    </location>
    <ligand>
        <name>substrate</name>
    </ligand>
</feature>
<evidence type="ECO:0000256" key="4">
    <source>
        <dbReference type="ARBA" id="ARBA00022793"/>
    </source>
</evidence>
<comment type="catalytic activity">
    <reaction evidence="7 8">
        <text>uroporphyrinogen III + 4 H(+) = coproporphyrinogen III + 4 CO2</text>
        <dbReference type="Rhea" id="RHEA:19865"/>
        <dbReference type="ChEBI" id="CHEBI:15378"/>
        <dbReference type="ChEBI" id="CHEBI:16526"/>
        <dbReference type="ChEBI" id="CHEBI:57308"/>
        <dbReference type="ChEBI" id="CHEBI:57309"/>
        <dbReference type="EC" id="4.1.1.37"/>
    </reaction>
</comment>
<evidence type="ECO:0000256" key="5">
    <source>
        <dbReference type="ARBA" id="ARBA00023239"/>
    </source>
</evidence>
<dbReference type="NCBIfam" id="TIGR01464">
    <property type="entry name" value="hemE"/>
    <property type="match status" value="1"/>
</dbReference>
<dbReference type="EMBL" id="DYUE01000316">
    <property type="protein sequence ID" value="HJG92700.1"/>
    <property type="molecule type" value="Genomic_DNA"/>
</dbReference>
<dbReference type="PANTHER" id="PTHR21091">
    <property type="entry name" value="METHYLTETRAHYDROFOLATE:HOMOCYSTEINE METHYLTRANSFERASE RELATED"/>
    <property type="match status" value="1"/>
</dbReference>
<feature type="binding site" evidence="7">
    <location>
        <position position="138"/>
    </location>
    <ligand>
        <name>substrate</name>
    </ligand>
</feature>
<dbReference type="AlphaFoldDB" id="A0A921MY03"/>
<keyword evidence="7" id="KW-0963">Cytoplasm</keyword>
<dbReference type="EC" id="4.1.1.37" evidence="3 7"/>
<evidence type="ECO:0000313" key="13">
    <source>
        <dbReference type="EMBL" id="HJG92700.1"/>
    </source>
</evidence>
<comment type="similarity">
    <text evidence="2 7 9">Belongs to the uroporphyrinogen decarboxylase family.</text>
</comment>
<dbReference type="SUPFAM" id="SSF51726">
    <property type="entry name" value="UROD/MetE-like"/>
    <property type="match status" value="1"/>
</dbReference>
<evidence type="ECO:0000313" key="14">
    <source>
        <dbReference type="Proteomes" id="UP000742460"/>
    </source>
</evidence>
<feature type="domain" description="Uroporphyrinogen decarboxylase (URO-D)" evidence="11">
    <location>
        <begin position="84"/>
        <end position="93"/>
    </location>
</feature>
<evidence type="ECO:0000256" key="9">
    <source>
        <dbReference type="RuleBase" id="RU004169"/>
    </source>
</evidence>
<reference evidence="13" key="1">
    <citation type="journal article" date="2021" name="PeerJ">
        <title>Extensive microbial diversity within the chicken gut microbiome revealed by metagenomics and culture.</title>
        <authorList>
            <person name="Gilroy R."/>
            <person name="Ravi A."/>
            <person name="Getino M."/>
            <person name="Pursley I."/>
            <person name="Horton D.L."/>
            <person name="Alikhan N.F."/>
            <person name="Baker D."/>
            <person name="Gharbi K."/>
            <person name="Hall N."/>
            <person name="Watson M."/>
            <person name="Adriaenssens E.M."/>
            <person name="Foster-Nyarko E."/>
            <person name="Jarju S."/>
            <person name="Secka A."/>
            <person name="Antonio M."/>
            <person name="Oren A."/>
            <person name="Chaudhuri R.R."/>
            <person name="La Ragione R."/>
            <person name="Hildebrand F."/>
            <person name="Pallen M.J."/>
        </authorList>
    </citation>
    <scope>NUCLEOTIDE SEQUENCE</scope>
    <source>
        <strain evidence="13">ChiGjej5B5-22894</strain>
    </source>
</reference>
<accession>A0A921MY03</accession>
<evidence type="ECO:0000259" key="11">
    <source>
        <dbReference type="PROSITE" id="PS00906"/>
    </source>
</evidence>
<comment type="caution">
    <text evidence="13">The sequence shown here is derived from an EMBL/GenBank/DDBJ whole genome shotgun (WGS) entry which is preliminary data.</text>
</comment>
<comment type="function">
    <text evidence="7">Catalyzes the decarboxylation of four acetate groups of uroporphyrinogen-III to yield coproporphyrinogen-III.</text>
</comment>
<dbReference type="GO" id="GO:0004853">
    <property type="term" value="F:uroporphyrinogen decarboxylase activity"/>
    <property type="evidence" value="ECO:0007669"/>
    <property type="project" value="UniProtKB-UniRule"/>
</dbReference>
<organism evidence="13 14">
    <name type="scientific">Brachybacterium massiliense</name>
    <dbReference type="NCBI Taxonomy" id="1755098"/>
    <lineage>
        <taxon>Bacteria</taxon>
        <taxon>Bacillati</taxon>
        <taxon>Actinomycetota</taxon>
        <taxon>Actinomycetes</taxon>
        <taxon>Micrococcales</taxon>
        <taxon>Dermabacteraceae</taxon>
        <taxon>Brachybacterium</taxon>
    </lineage>
</organism>
<feature type="domain" description="Uroporphyrinogen decarboxylase (URO-D)" evidence="12">
    <location>
        <begin position="204"/>
        <end position="220"/>
    </location>
</feature>
<dbReference type="Gene3D" id="3.20.20.210">
    <property type="match status" value="1"/>
</dbReference>
<feature type="binding site" evidence="7">
    <location>
        <position position="216"/>
    </location>
    <ligand>
        <name>substrate</name>
    </ligand>
</feature>
<dbReference type="InterPro" id="IPR038071">
    <property type="entry name" value="UROD/MetE-like_sf"/>
</dbReference>
<dbReference type="GO" id="GO:0005829">
    <property type="term" value="C:cytosol"/>
    <property type="evidence" value="ECO:0007669"/>
    <property type="project" value="TreeGrafter"/>
</dbReference>
<evidence type="ECO:0000259" key="12">
    <source>
        <dbReference type="PROSITE" id="PS00907"/>
    </source>
</evidence>